<dbReference type="InterPro" id="IPR009598">
    <property type="entry name" value="BCALP"/>
</dbReference>
<reference evidence="6 7" key="1">
    <citation type="journal article" date="2018" name="Sci. Rep.">
        <title>Comparative genomics provides insights into the lifestyle and reveals functional heterogeneity of dark septate endophytic fungi.</title>
        <authorList>
            <person name="Knapp D.G."/>
            <person name="Nemeth J.B."/>
            <person name="Barry K."/>
            <person name="Hainaut M."/>
            <person name="Henrissat B."/>
            <person name="Johnson J."/>
            <person name="Kuo A."/>
            <person name="Lim J.H.P."/>
            <person name="Lipzen A."/>
            <person name="Nolan M."/>
            <person name="Ohm R.A."/>
            <person name="Tamas L."/>
            <person name="Grigoriev I.V."/>
            <person name="Spatafora J.W."/>
            <person name="Nagy L.G."/>
            <person name="Kovacs G.M."/>
        </authorList>
    </citation>
    <scope>NUCLEOTIDE SEQUENCE [LARGE SCALE GENOMIC DNA]</scope>
    <source>
        <strain evidence="6 7">DSE2036</strain>
    </source>
</reference>
<dbReference type="PANTHER" id="PTHR13259:SF1">
    <property type="entry name" value="BLADDER CANCER-ASSOCIATED PROTEIN"/>
    <property type="match status" value="1"/>
</dbReference>
<keyword evidence="4 5" id="KW-0472">Membrane</keyword>
<evidence type="ECO:0000313" key="7">
    <source>
        <dbReference type="Proteomes" id="UP000244855"/>
    </source>
</evidence>
<organism evidence="6 7">
    <name type="scientific">Periconia macrospinosa</name>
    <dbReference type="NCBI Taxonomy" id="97972"/>
    <lineage>
        <taxon>Eukaryota</taxon>
        <taxon>Fungi</taxon>
        <taxon>Dikarya</taxon>
        <taxon>Ascomycota</taxon>
        <taxon>Pezizomycotina</taxon>
        <taxon>Dothideomycetes</taxon>
        <taxon>Pleosporomycetidae</taxon>
        <taxon>Pleosporales</taxon>
        <taxon>Massarineae</taxon>
        <taxon>Periconiaceae</taxon>
        <taxon>Periconia</taxon>
    </lineage>
</organism>
<dbReference type="Pfam" id="PF06726">
    <property type="entry name" value="BC10"/>
    <property type="match status" value="1"/>
</dbReference>
<gene>
    <name evidence="6" type="ORF">DM02DRAFT_613313</name>
</gene>
<comment type="subcellular location">
    <subcellularLocation>
        <location evidence="1">Membrane</location>
    </subcellularLocation>
</comment>
<proteinExistence type="predicted"/>
<dbReference type="EMBL" id="KZ805349">
    <property type="protein sequence ID" value="PVI02001.1"/>
    <property type="molecule type" value="Genomic_DNA"/>
</dbReference>
<name>A0A2V1DV05_9PLEO</name>
<accession>A0A2V1DV05</accession>
<dbReference type="OrthoDB" id="5563033at2759"/>
<dbReference type="AlphaFoldDB" id="A0A2V1DV05"/>
<keyword evidence="3 5" id="KW-1133">Transmembrane helix</keyword>
<keyword evidence="2 5" id="KW-0812">Transmembrane</keyword>
<dbReference type="GO" id="GO:0016020">
    <property type="term" value="C:membrane"/>
    <property type="evidence" value="ECO:0007669"/>
    <property type="project" value="UniProtKB-SubCell"/>
</dbReference>
<protein>
    <submittedName>
        <fullName evidence="6">Uncharacterized protein</fullName>
    </submittedName>
</protein>
<evidence type="ECO:0000256" key="4">
    <source>
        <dbReference type="ARBA" id="ARBA00023136"/>
    </source>
</evidence>
<sequence>MFCLRSWIPVLFFLLRTSASPVFLVLFISATYFLNRPCVYCSLLLFILVVALFDFQTPWFEAPLAETTELALNGTTPFRDSMLDTAGVFVQAANHTAAALLKSAAEGIQEKMTGAHDASGGANYEWVKGLVGKKEWRVPCLDVLIRI</sequence>
<evidence type="ECO:0000313" key="6">
    <source>
        <dbReference type="EMBL" id="PVI02001.1"/>
    </source>
</evidence>
<keyword evidence="7" id="KW-1185">Reference proteome</keyword>
<evidence type="ECO:0000256" key="5">
    <source>
        <dbReference type="SAM" id="Phobius"/>
    </source>
</evidence>
<evidence type="ECO:0000256" key="3">
    <source>
        <dbReference type="ARBA" id="ARBA00022989"/>
    </source>
</evidence>
<feature type="transmembrane region" description="Helical" evidence="5">
    <location>
        <begin position="7"/>
        <end position="28"/>
    </location>
</feature>
<dbReference type="Proteomes" id="UP000244855">
    <property type="component" value="Unassembled WGS sequence"/>
</dbReference>
<evidence type="ECO:0000256" key="1">
    <source>
        <dbReference type="ARBA" id="ARBA00004370"/>
    </source>
</evidence>
<dbReference type="SMART" id="SM01396">
    <property type="entry name" value="BC10"/>
    <property type="match status" value="1"/>
</dbReference>
<dbReference type="PANTHER" id="PTHR13259">
    <property type="entry name" value="BLADDER CANCER 10 KD PROTEIN HOMOLOG"/>
    <property type="match status" value="1"/>
</dbReference>
<evidence type="ECO:0000256" key="2">
    <source>
        <dbReference type="ARBA" id="ARBA00022692"/>
    </source>
</evidence>